<dbReference type="EMBL" id="JBBKAK010000001">
    <property type="protein sequence ID" value="MEJ8669808.1"/>
    <property type="molecule type" value="Genomic_DNA"/>
</dbReference>
<feature type="compositionally biased region" description="Low complexity" evidence="4">
    <location>
        <begin position="333"/>
        <end position="365"/>
    </location>
</feature>
<dbReference type="SUPFAM" id="SSF46785">
    <property type="entry name" value="Winged helix' DNA-binding domain"/>
    <property type="match status" value="1"/>
</dbReference>
<feature type="compositionally biased region" description="Polar residues" evidence="4">
    <location>
        <begin position="312"/>
        <end position="326"/>
    </location>
</feature>
<keyword evidence="2" id="KW-0238">DNA-binding</keyword>
<dbReference type="Gene3D" id="1.10.10.10">
    <property type="entry name" value="Winged helix-like DNA-binding domain superfamily/Winged helix DNA-binding domain"/>
    <property type="match status" value="1"/>
</dbReference>
<dbReference type="CDD" id="cd00090">
    <property type="entry name" value="HTH_ARSR"/>
    <property type="match status" value="1"/>
</dbReference>
<keyword evidence="1" id="KW-0805">Transcription regulation</keyword>
<keyword evidence="3" id="KW-0804">Transcription</keyword>
<protein>
    <submittedName>
        <fullName evidence="6">Winged helix-turn-helix domain-containing protein</fullName>
    </submittedName>
</protein>
<evidence type="ECO:0000313" key="6">
    <source>
        <dbReference type="EMBL" id="MEJ8669808.1"/>
    </source>
</evidence>
<comment type="caution">
    <text evidence="6">The sequence shown here is derived from an EMBL/GenBank/DDBJ whole genome shotgun (WGS) entry which is preliminary data.</text>
</comment>
<dbReference type="InterPro" id="IPR036388">
    <property type="entry name" value="WH-like_DNA-bd_sf"/>
</dbReference>
<evidence type="ECO:0000256" key="3">
    <source>
        <dbReference type="ARBA" id="ARBA00023163"/>
    </source>
</evidence>
<organism evidence="6 7">
    <name type="scientific">Streptomyces machairae</name>
    <dbReference type="NCBI Taxonomy" id="3134109"/>
    <lineage>
        <taxon>Bacteria</taxon>
        <taxon>Bacillati</taxon>
        <taxon>Actinomycetota</taxon>
        <taxon>Actinomycetes</taxon>
        <taxon>Kitasatosporales</taxon>
        <taxon>Streptomycetaceae</taxon>
        <taxon>Streptomyces</taxon>
    </lineage>
</organism>
<reference evidence="6 7" key="1">
    <citation type="submission" date="2024-03" db="EMBL/GenBank/DDBJ databases">
        <title>Novel Streptomyces species of biotechnological and ecological value are a feature of Machair soil.</title>
        <authorList>
            <person name="Prole J.R."/>
            <person name="Goodfellow M."/>
            <person name="Allenby N."/>
            <person name="Ward A.C."/>
        </authorList>
    </citation>
    <scope>NUCLEOTIDE SEQUENCE [LARGE SCALE GENOMIC DNA]</scope>
    <source>
        <strain evidence="6 7">MS1.AVA.1</strain>
    </source>
</reference>
<evidence type="ECO:0000313" key="7">
    <source>
        <dbReference type="Proteomes" id="UP001376459"/>
    </source>
</evidence>
<gene>
    <name evidence="6" type="ORF">WKI71_19385</name>
</gene>
<feature type="region of interest" description="Disordered" evidence="4">
    <location>
        <begin position="312"/>
        <end position="365"/>
    </location>
</feature>
<dbReference type="InterPro" id="IPR036390">
    <property type="entry name" value="WH_DNA-bd_sf"/>
</dbReference>
<accession>A0ABU8ULK3</accession>
<dbReference type="PANTHER" id="PTHR43132">
    <property type="entry name" value="ARSENICAL RESISTANCE OPERON REPRESSOR ARSR-RELATED"/>
    <property type="match status" value="1"/>
</dbReference>
<evidence type="ECO:0000256" key="4">
    <source>
        <dbReference type="SAM" id="MobiDB-lite"/>
    </source>
</evidence>
<dbReference type="PANTHER" id="PTHR43132:SF6">
    <property type="entry name" value="HTH-TYPE TRANSCRIPTIONAL REPRESSOR CZRA"/>
    <property type="match status" value="1"/>
</dbReference>
<evidence type="ECO:0000259" key="5">
    <source>
        <dbReference type="SMART" id="SM00418"/>
    </source>
</evidence>
<proteinExistence type="predicted"/>
<evidence type="ECO:0000256" key="1">
    <source>
        <dbReference type="ARBA" id="ARBA00023015"/>
    </source>
</evidence>
<dbReference type="Proteomes" id="UP001376459">
    <property type="component" value="Unassembled WGS sequence"/>
</dbReference>
<keyword evidence="7" id="KW-1185">Reference proteome</keyword>
<name>A0ABU8ULK3_9ACTN</name>
<dbReference type="SMART" id="SM00418">
    <property type="entry name" value="HTH_ARSR"/>
    <property type="match status" value="1"/>
</dbReference>
<dbReference type="InterPro" id="IPR051011">
    <property type="entry name" value="Metal_resp_trans_reg"/>
</dbReference>
<sequence>MGWWQINADTLAGSRFLISPLAETFAALKLLHSGTAAHPGERAWLDTHRPAHRARLAADPVTAHLVRAGLGKDWIADFLTPTPRDGETFEEGVARVRAADPRKARAHLAVSLAGPLPAALDRDDLPDRAAALIEYVWTETVRPDWDRRRRVLEADVVARTAQVSRGGWAAVLDSLRPGRTRWLGDSRLQVNLHEYPPREISGAALVFVPVTPKGGWVSWEAPERYAVVYPCAGALTDPGARSVPASLGALLGPARAAVLVLLDAPLSTTQLVAVTGQGLGSVGRHVRVLLDAGLVERRRSGRSVLYERTAAGTCSSRPGTGPTRTGVSIRFMTTTDSSSPSTSTSTPSRAAPPISPSTRARPCSS</sequence>
<evidence type="ECO:0000256" key="2">
    <source>
        <dbReference type="ARBA" id="ARBA00023125"/>
    </source>
</evidence>
<feature type="domain" description="HTH arsR-type" evidence="5">
    <location>
        <begin position="245"/>
        <end position="322"/>
    </location>
</feature>
<dbReference type="InterPro" id="IPR011991">
    <property type="entry name" value="ArsR-like_HTH"/>
</dbReference>
<dbReference type="InterPro" id="IPR001845">
    <property type="entry name" value="HTH_ArsR_DNA-bd_dom"/>
</dbReference>